<evidence type="ECO:0000313" key="3">
    <source>
        <dbReference type="EMBL" id="MBC8178240.1"/>
    </source>
</evidence>
<organism evidence="3 4">
    <name type="scientific">Candidatus Desulfacyla euxinica</name>
    <dbReference type="NCBI Taxonomy" id="2841693"/>
    <lineage>
        <taxon>Bacteria</taxon>
        <taxon>Deltaproteobacteria</taxon>
        <taxon>Candidatus Desulfacyla</taxon>
    </lineage>
</organism>
<sequence>MGVAIVGCGLIGRKRAKVLSPARLIACVDVDLKQAQALAQSYPGCVAATDLQVALTDPEVQIVIVSTTHQALAEVCFAAVNAGKHVLVEKPAARRAVELEPIMALAKQKGVHVRVGFNHRYHPSLIQARKLFETGELGDLMFLRGRYGHGGRVGYDKEWRSIPELSGGGELLDQGVHLIDLARWFLGDFDDVTGFAHTYFWDMPVDDNGFMLLKTPMQQVAFLHVSWTEWKNLFSLEIYGRDGKLHIEGLGGSYGVERLAYYRMLPQMGPPETTIWEYPMGDRSWEVEFEEFLEDIRLNRKPAAGLEDAKAALEIVEKIYEQS</sequence>
<feature type="domain" description="GFO/IDH/MocA-like oxidoreductase" evidence="2">
    <location>
        <begin position="127"/>
        <end position="245"/>
    </location>
</feature>
<dbReference type="Proteomes" id="UP000650524">
    <property type="component" value="Unassembled WGS sequence"/>
</dbReference>
<dbReference type="Gene3D" id="3.40.50.720">
    <property type="entry name" value="NAD(P)-binding Rossmann-like Domain"/>
    <property type="match status" value="1"/>
</dbReference>
<reference evidence="3 4" key="1">
    <citation type="submission" date="2020-08" db="EMBL/GenBank/DDBJ databases">
        <title>Bridging the membrane lipid divide: bacteria of the FCB group superphylum have the potential to synthesize archaeal ether lipids.</title>
        <authorList>
            <person name="Villanueva L."/>
            <person name="Von Meijenfeldt F.A.B."/>
            <person name="Westbye A.B."/>
            <person name="Yadav S."/>
            <person name="Hopmans E.C."/>
            <person name="Dutilh B.E."/>
            <person name="Sinninghe Damste J.S."/>
        </authorList>
    </citation>
    <scope>NUCLEOTIDE SEQUENCE [LARGE SCALE GENOMIC DNA]</scope>
    <source>
        <strain evidence="3">NIOZ-UU27</strain>
    </source>
</reference>
<evidence type="ECO:0000259" key="2">
    <source>
        <dbReference type="Pfam" id="PF22725"/>
    </source>
</evidence>
<name>A0A8J6N2E4_9DELT</name>
<protein>
    <submittedName>
        <fullName evidence="3">Gfo/Idh/MocA family oxidoreductase</fullName>
    </submittedName>
</protein>
<dbReference type="SUPFAM" id="SSF55347">
    <property type="entry name" value="Glyceraldehyde-3-phosphate dehydrogenase-like, C-terminal domain"/>
    <property type="match status" value="1"/>
</dbReference>
<dbReference type="Pfam" id="PF22725">
    <property type="entry name" value="GFO_IDH_MocA_C3"/>
    <property type="match status" value="1"/>
</dbReference>
<accession>A0A8J6N2E4</accession>
<proteinExistence type="predicted"/>
<dbReference type="SUPFAM" id="SSF51735">
    <property type="entry name" value="NAD(P)-binding Rossmann-fold domains"/>
    <property type="match status" value="1"/>
</dbReference>
<gene>
    <name evidence="3" type="ORF">H8E19_12620</name>
</gene>
<evidence type="ECO:0000313" key="4">
    <source>
        <dbReference type="Proteomes" id="UP000650524"/>
    </source>
</evidence>
<dbReference type="AlphaFoldDB" id="A0A8J6N2E4"/>
<evidence type="ECO:0000259" key="1">
    <source>
        <dbReference type="Pfam" id="PF01408"/>
    </source>
</evidence>
<dbReference type="InterPro" id="IPR000683">
    <property type="entry name" value="Gfo/Idh/MocA-like_OxRdtase_N"/>
</dbReference>
<comment type="caution">
    <text evidence="3">The sequence shown here is derived from an EMBL/GenBank/DDBJ whole genome shotgun (WGS) entry which is preliminary data.</text>
</comment>
<dbReference type="PANTHER" id="PTHR43377:SF1">
    <property type="entry name" value="BILIVERDIN REDUCTASE A"/>
    <property type="match status" value="1"/>
</dbReference>
<dbReference type="PANTHER" id="PTHR43377">
    <property type="entry name" value="BILIVERDIN REDUCTASE A"/>
    <property type="match status" value="1"/>
</dbReference>
<dbReference type="InterPro" id="IPR051450">
    <property type="entry name" value="Gfo/Idh/MocA_Oxidoreductases"/>
</dbReference>
<dbReference type="InterPro" id="IPR036291">
    <property type="entry name" value="NAD(P)-bd_dom_sf"/>
</dbReference>
<dbReference type="Pfam" id="PF01408">
    <property type="entry name" value="GFO_IDH_MocA"/>
    <property type="match status" value="1"/>
</dbReference>
<dbReference type="GO" id="GO:0000166">
    <property type="term" value="F:nucleotide binding"/>
    <property type="evidence" value="ECO:0007669"/>
    <property type="project" value="InterPro"/>
</dbReference>
<feature type="domain" description="Gfo/Idh/MocA-like oxidoreductase N-terminal" evidence="1">
    <location>
        <begin position="2"/>
        <end position="117"/>
    </location>
</feature>
<dbReference type="InterPro" id="IPR055170">
    <property type="entry name" value="GFO_IDH_MocA-like_dom"/>
</dbReference>
<dbReference type="Gene3D" id="3.30.360.10">
    <property type="entry name" value="Dihydrodipicolinate Reductase, domain 2"/>
    <property type="match status" value="1"/>
</dbReference>
<dbReference type="EMBL" id="JACNJD010000267">
    <property type="protein sequence ID" value="MBC8178240.1"/>
    <property type="molecule type" value="Genomic_DNA"/>
</dbReference>